<keyword evidence="8" id="KW-0206">Cytoskeleton</keyword>
<dbReference type="Proteomes" id="UP000752171">
    <property type="component" value="Unassembled WGS sequence"/>
</dbReference>
<dbReference type="KEGG" id="amex:103036510"/>
<dbReference type="Pfam" id="PF25762">
    <property type="entry name" value="HAUS1"/>
    <property type="match status" value="1"/>
</dbReference>
<evidence type="ECO:0000256" key="2">
    <source>
        <dbReference type="ARBA" id="ARBA00005479"/>
    </source>
</evidence>
<keyword evidence="6" id="KW-0498">Mitosis</keyword>
<evidence type="ECO:0000256" key="8">
    <source>
        <dbReference type="ARBA" id="ARBA00023212"/>
    </source>
</evidence>
<evidence type="ECO:0000313" key="10">
    <source>
        <dbReference type="EMBL" id="KAG9266063.1"/>
    </source>
</evidence>
<evidence type="ECO:0000256" key="1">
    <source>
        <dbReference type="ARBA" id="ARBA00004186"/>
    </source>
</evidence>
<keyword evidence="5" id="KW-0493">Microtubule</keyword>
<dbReference type="Ensembl" id="ENSAMXT00005057066.1">
    <property type="protein sequence ID" value="ENSAMXP00005052752.1"/>
    <property type="gene ID" value="ENSAMXG00005023712.1"/>
</dbReference>
<evidence type="ECO:0000313" key="13">
    <source>
        <dbReference type="Proteomes" id="UP000752171"/>
    </source>
</evidence>
<dbReference type="GO" id="GO:0005819">
    <property type="term" value="C:spindle"/>
    <property type="evidence" value="ECO:0007669"/>
    <property type="project" value="UniProtKB-SubCell"/>
</dbReference>
<evidence type="ECO:0000256" key="6">
    <source>
        <dbReference type="ARBA" id="ARBA00022776"/>
    </source>
</evidence>
<dbReference type="AlphaFoldDB" id="A0A8B9LL45"/>
<reference evidence="10 13" key="1">
    <citation type="submission" date="2021-07" db="EMBL/GenBank/DDBJ databases">
        <authorList>
            <person name="Imarazene B."/>
            <person name="Zahm M."/>
            <person name="Klopp C."/>
            <person name="Cabau C."/>
            <person name="Beille S."/>
            <person name="Jouanno E."/>
            <person name="Castinel A."/>
            <person name="Lluch J."/>
            <person name="Gil L."/>
            <person name="Kuchtly C."/>
            <person name="Lopez Roques C."/>
            <person name="Donnadieu C."/>
            <person name="Parrinello H."/>
            <person name="Journot L."/>
            <person name="Du K."/>
            <person name="Schartl M."/>
            <person name="Retaux S."/>
            <person name="Guiguen Y."/>
        </authorList>
    </citation>
    <scope>NUCLEOTIDE SEQUENCE [LARGE SCALE GENOMIC DNA]</scope>
    <source>
        <strain evidence="10">Pach_M1</strain>
        <tissue evidence="10">Testis</tissue>
    </source>
</reference>
<proteinExistence type="inferred from homology"/>
<dbReference type="GO" id="GO:0005829">
    <property type="term" value="C:cytosol"/>
    <property type="evidence" value="ECO:0007669"/>
    <property type="project" value="TreeGrafter"/>
</dbReference>
<keyword evidence="9" id="KW-0131">Cell cycle</keyword>
<keyword evidence="7" id="KW-0175">Coiled coil</keyword>
<dbReference type="GO" id="GO:0051225">
    <property type="term" value="P:spindle assembly"/>
    <property type="evidence" value="ECO:0007669"/>
    <property type="project" value="InterPro"/>
</dbReference>
<dbReference type="CTD" id="115106"/>
<dbReference type="GO" id="GO:0005874">
    <property type="term" value="C:microtubule"/>
    <property type="evidence" value="ECO:0007669"/>
    <property type="project" value="UniProtKB-KW"/>
</dbReference>
<evidence type="ECO:0000256" key="5">
    <source>
        <dbReference type="ARBA" id="ARBA00022701"/>
    </source>
</evidence>
<evidence type="ECO:0000256" key="7">
    <source>
        <dbReference type="ARBA" id="ARBA00023054"/>
    </source>
</evidence>
<dbReference type="PANTHER" id="PTHR31570">
    <property type="entry name" value="HAUS AUGMIN-LIKE COMPLEX SUBUNIT 1"/>
    <property type="match status" value="1"/>
</dbReference>
<evidence type="ECO:0000313" key="12">
    <source>
        <dbReference type="Proteomes" id="UP000694621"/>
    </source>
</evidence>
<evidence type="ECO:0000313" key="11">
    <source>
        <dbReference type="Ensembl" id="ENSAMXP00005052752.1"/>
    </source>
</evidence>
<evidence type="ECO:0000256" key="3">
    <source>
        <dbReference type="ARBA" id="ARBA00022490"/>
    </source>
</evidence>
<organism evidence="11 12">
    <name type="scientific">Astyanax mexicanus</name>
    <name type="common">Blind cave fish</name>
    <name type="synonym">Astyanax fasciatus mexicanus</name>
    <dbReference type="NCBI Taxonomy" id="7994"/>
    <lineage>
        <taxon>Eukaryota</taxon>
        <taxon>Metazoa</taxon>
        <taxon>Chordata</taxon>
        <taxon>Craniata</taxon>
        <taxon>Vertebrata</taxon>
        <taxon>Euteleostomi</taxon>
        <taxon>Actinopterygii</taxon>
        <taxon>Neopterygii</taxon>
        <taxon>Teleostei</taxon>
        <taxon>Ostariophysi</taxon>
        <taxon>Characiformes</taxon>
        <taxon>Characoidei</taxon>
        <taxon>Acestrorhamphidae</taxon>
        <taxon>Acestrorhamphinae</taxon>
        <taxon>Astyanax</taxon>
    </lineage>
</organism>
<dbReference type="OrthoDB" id="5372507at2759"/>
<evidence type="ECO:0000256" key="9">
    <source>
        <dbReference type="ARBA" id="ARBA00023306"/>
    </source>
</evidence>
<dbReference type="EMBL" id="JAICCE010000017">
    <property type="protein sequence ID" value="KAG9266063.1"/>
    <property type="molecule type" value="Genomic_DNA"/>
</dbReference>
<comment type="subcellular location">
    <subcellularLocation>
        <location evidence="1">Cytoplasm</location>
        <location evidence="1">Cytoskeleton</location>
        <location evidence="1">Spindle</location>
    </subcellularLocation>
</comment>
<gene>
    <name evidence="11" type="primary">haus1</name>
    <name evidence="10" type="synonym">HAUS1</name>
    <name evidence="10" type="ORF">AMEX_G20564</name>
</gene>
<dbReference type="Proteomes" id="UP000694621">
    <property type="component" value="Unplaced"/>
</dbReference>
<name>A0A8B9LL45_ASTMX</name>
<dbReference type="GO" id="GO:0007098">
    <property type="term" value="P:centrosome cycle"/>
    <property type="evidence" value="ECO:0007669"/>
    <property type="project" value="TreeGrafter"/>
</dbReference>
<keyword evidence="4" id="KW-0132">Cell division</keyword>
<dbReference type="GeneID" id="103036510"/>
<dbReference type="GO" id="GO:0051301">
    <property type="term" value="P:cell division"/>
    <property type="evidence" value="ECO:0007669"/>
    <property type="project" value="UniProtKB-KW"/>
</dbReference>
<dbReference type="PRINTS" id="PR02087">
    <property type="entry name" value="HAUSAUGMINL1"/>
</dbReference>
<protein>
    <submittedName>
        <fullName evidence="10">HAUS augmin-like complex subunit 1</fullName>
    </submittedName>
</protein>
<sequence>MCEKSKRVNRWLGSVFGDQTVPDFEVNTRTMDLLDQLVQLSEARCEEVKLLIDDHKQKASEYQSDGAHLQDLLLQGVGLQPGSMCKSTSDLLSVLEGTAEALRVKDTSMGSFVPAVNKLTSDLAEAEKTDRRLGRELSAVRKKMASTMILRKKLEGDLKKTTQAQQVEAATAEERLLNMDFMKSKSRDLTYRNKIAQDKLASIQMEESLTHQSIVQLSERITALKQEIVPLMKKLEPYSDLSPSPALAQVKIEEAKRELARLDAELEQKVDLMNTLSK</sequence>
<evidence type="ECO:0000256" key="4">
    <source>
        <dbReference type="ARBA" id="ARBA00022618"/>
    </source>
</evidence>
<dbReference type="PANTHER" id="PTHR31570:SF1">
    <property type="entry name" value="HAUS AUGMIN-LIKE COMPLEX SUBUNIT 1"/>
    <property type="match status" value="1"/>
</dbReference>
<accession>A0A8B9LL45</accession>
<dbReference type="InterPro" id="IPR026243">
    <property type="entry name" value="HAUS1"/>
</dbReference>
<dbReference type="GO" id="GO:0070652">
    <property type="term" value="C:HAUS complex"/>
    <property type="evidence" value="ECO:0007669"/>
    <property type="project" value="InterPro"/>
</dbReference>
<comment type="similarity">
    <text evidence="2">Belongs to the HAUS1 family.</text>
</comment>
<reference evidence="11" key="2">
    <citation type="submission" date="2025-05" db="UniProtKB">
        <authorList>
            <consortium name="Ensembl"/>
        </authorList>
    </citation>
    <scope>IDENTIFICATION</scope>
</reference>
<keyword evidence="3" id="KW-0963">Cytoplasm</keyword>